<keyword evidence="17" id="KW-1185">Reference proteome</keyword>
<dbReference type="RefSeq" id="WP_060523138.1">
    <property type="nucleotide sequence ID" value="NZ_CP019342.1"/>
</dbReference>
<evidence type="ECO:0000256" key="10">
    <source>
        <dbReference type="ARBA" id="ARBA00033270"/>
    </source>
</evidence>
<evidence type="ECO:0000256" key="5">
    <source>
        <dbReference type="ARBA" id="ARBA00022960"/>
    </source>
</evidence>
<reference evidence="16" key="1">
    <citation type="journal article" date="2014" name="Genome Announc.">
        <title>Draft Genome Sequences of Marine Flavobacterium Nonlabens Strains NR17, NR24, NR27, NR32, NR33, and Ara13.</title>
        <authorList>
            <person name="Nakanishi M."/>
            <person name="Meirelles P."/>
            <person name="Suzuki R."/>
            <person name="Takatani N."/>
            <person name="Mino S."/>
            <person name="Suda W."/>
            <person name="Oshima K."/>
            <person name="Hattori M."/>
            <person name="Ohkuma M."/>
            <person name="Hosokawa M."/>
            <person name="Miyashita K."/>
            <person name="Thompson F.L."/>
            <person name="Niwa A."/>
            <person name="Sawabe T."/>
            <person name="Sawabe T."/>
        </authorList>
    </citation>
    <scope>NUCLEOTIDE SEQUENCE [LARGE SCALE GENOMIC DNA]</scope>
    <source>
        <strain evidence="16">JCM 19294</strain>
    </source>
</reference>
<keyword evidence="5" id="KW-0133">Cell shape</keyword>
<sequence>MKLSRYISGDLFLWSLIVALLVFSIIPVYSASANLAYLGKGTGDTSRFLIRHLGHIIMGLIAMWAVHKTPYRLFNGLSVLLIYPAIVLLVITALQGTTMGGANASRWITIPGIGMQLQTSTLVFVILMVYVAKYLSNIAHKTITFKQSLLPLWLPVGLTLLFVLPSNFSTTALIFIMVLALCFIGGYPWKYLLGIIGVGIVALSLFILTAKAFPDLFPNRVDTWISRIENFSGSGTADTNYQTERALAAISEGGIPGVGPGKSMLRPFLPQSSSDFIYAIIIEEFGFIGAFGIVIMYLLILFRLVVITKKAKDIFGRLVVIGVGFPIIFQACINMAVAVNLMPVTGQTLPFISSGGTSILMSCLAMGIVLSVSASKDVKEPLEETKEEDMNPLDVLSETI</sequence>
<dbReference type="PANTHER" id="PTHR30474">
    <property type="entry name" value="CELL CYCLE PROTEIN"/>
    <property type="match status" value="1"/>
</dbReference>
<name>A0A090Q728_9FLAO</name>
<dbReference type="EC" id="2.4.99.28" evidence="14"/>
<comment type="caution">
    <text evidence="16">The sequence shown here is derived from an EMBL/GenBank/DDBJ whole genome shotgun (WGS) entry which is preliminary data.</text>
</comment>
<keyword evidence="3" id="KW-0808">Transferase</keyword>
<dbReference type="InterPro" id="IPR001182">
    <property type="entry name" value="FtsW/RodA"/>
</dbReference>
<dbReference type="GO" id="GO:0008360">
    <property type="term" value="P:regulation of cell shape"/>
    <property type="evidence" value="ECO:0007669"/>
    <property type="project" value="UniProtKB-KW"/>
</dbReference>
<evidence type="ECO:0000256" key="15">
    <source>
        <dbReference type="ARBA" id="ARBA00049902"/>
    </source>
</evidence>
<evidence type="ECO:0000256" key="6">
    <source>
        <dbReference type="ARBA" id="ARBA00022984"/>
    </source>
</evidence>
<dbReference type="EMBL" id="BBML01000008">
    <property type="protein sequence ID" value="GAK97972.1"/>
    <property type="molecule type" value="Genomic_DNA"/>
</dbReference>
<keyword evidence="6" id="KW-0573">Peptidoglycan synthesis</keyword>
<proteinExistence type="inferred from homology"/>
<keyword evidence="2" id="KW-0328">Glycosyltransferase</keyword>
<comment type="subcellular location">
    <subcellularLocation>
        <location evidence="1">Membrane</location>
        <topology evidence="1">Multi-pass membrane protein</topology>
    </subcellularLocation>
</comment>
<dbReference type="GO" id="GO:0008955">
    <property type="term" value="F:peptidoglycan glycosyltransferase activity"/>
    <property type="evidence" value="ECO:0007669"/>
    <property type="project" value="UniProtKB-EC"/>
</dbReference>
<comment type="catalytic activity">
    <reaction evidence="15">
        <text>[GlcNAc-(1-&gt;4)-Mur2Ac(oyl-L-Ala-gamma-D-Glu-L-Lys-D-Ala-D-Ala)](n)-di-trans,octa-cis-undecaprenyl diphosphate + beta-D-GlcNAc-(1-&gt;4)-Mur2Ac(oyl-L-Ala-gamma-D-Glu-L-Lys-D-Ala-D-Ala)-di-trans,octa-cis-undecaprenyl diphosphate = [GlcNAc-(1-&gt;4)-Mur2Ac(oyl-L-Ala-gamma-D-Glu-L-Lys-D-Ala-D-Ala)](n+1)-di-trans,octa-cis-undecaprenyl diphosphate + di-trans,octa-cis-undecaprenyl diphosphate + H(+)</text>
        <dbReference type="Rhea" id="RHEA:23708"/>
        <dbReference type="Rhea" id="RHEA-COMP:9602"/>
        <dbReference type="Rhea" id="RHEA-COMP:9603"/>
        <dbReference type="ChEBI" id="CHEBI:15378"/>
        <dbReference type="ChEBI" id="CHEBI:58405"/>
        <dbReference type="ChEBI" id="CHEBI:60033"/>
        <dbReference type="ChEBI" id="CHEBI:78435"/>
        <dbReference type="EC" id="2.4.99.28"/>
    </reaction>
</comment>
<dbReference type="PANTHER" id="PTHR30474:SF2">
    <property type="entry name" value="PEPTIDOGLYCAN GLYCOSYLTRANSFERASE FTSW-RELATED"/>
    <property type="match status" value="1"/>
</dbReference>
<evidence type="ECO:0000256" key="1">
    <source>
        <dbReference type="ARBA" id="ARBA00004141"/>
    </source>
</evidence>
<evidence type="ECO:0000256" key="7">
    <source>
        <dbReference type="ARBA" id="ARBA00022989"/>
    </source>
</evidence>
<dbReference type="eggNOG" id="COG0772">
    <property type="taxonomic scope" value="Bacteria"/>
</dbReference>
<dbReference type="GO" id="GO:0005886">
    <property type="term" value="C:plasma membrane"/>
    <property type="evidence" value="ECO:0007669"/>
    <property type="project" value="TreeGrafter"/>
</dbReference>
<comment type="similarity">
    <text evidence="11">Belongs to the SEDS family. FtsW subfamily.</text>
</comment>
<dbReference type="STRING" id="319236.BST91_01005"/>
<keyword evidence="7" id="KW-1133">Transmembrane helix</keyword>
<evidence type="ECO:0000256" key="2">
    <source>
        <dbReference type="ARBA" id="ARBA00022676"/>
    </source>
</evidence>
<accession>A0A090Q728</accession>
<evidence type="ECO:0000256" key="8">
    <source>
        <dbReference type="ARBA" id="ARBA00023136"/>
    </source>
</evidence>
<dbReference type="GO" id="GO:0051301">
    <property type="term" value="P:cell division"/>
    <property type="evidence" value="ECO:0007669"/>
    <property type="project" value="InterPro"/>
</dbReference>
<evidence type="ECO:0000256" key="3">
    <source>
        <dbReference type="ARBA" id="ARBA00022679"/>
    </source>
</evidence>
<evidence type="ECO:0000256" key="12">
    <source>
        <dbReference type="ARBA" id="ARBA00041185"/>
    </source>
</evidence>
<evidence type="ECO:0000313" key="16">
    <source>
        <dbReference type="EMBL" id="GAK97972.1"/>
    </source>
</evidence>
<organism evidence="16 17">
    <name type="scientific">Nonlabens tegetincola</name>
    <dbReference type="NCBI Taxonomy" id="323273"/>
    <lineage>
        <taxon>Bacteria</taxon>
        <taxon>Pseudomonadati</taxon>
        <taxon>Bacteroidota</taxon>
        <taxon>Flavobacteriia</taxon>
        <taxon>Flavobacteriales</taxon>
        <taxon>Flavobacteriaceae</taxon>
        <taxon>Nonlabens</taxon>
    </lineage>
</organism>
<evidence type="ECO:0000313" key="17">
    <source>
        <dbReference type="Proteomes" id="UP000029221"/>
    </source>
</evidence>
<dbReference type="AlphaFoldDB" id="A0A090Q728"/>
<evidence type="ECO:0000256" key="11">
    <source>
        <dbReference type="ARBA" id="ARBA00038053"/>
    </source>
</evidence>
<dbReference type="GO" id="GO:0015648">
    <property type="term" value="F:lipid-linked peptidoglycan transporter activity"/>
    <property type="evidence" value="ECO:0007669"/>
    <property type="project" value="TreeGrafter"/>
</dbReference>
<protein>
    <recommendedName>
        <fullName evidence="12">Probable peptidoglycan glycosyltransferase FtsW</fullName>
        <ecNumber evidence="14">2.4.99.28</ecNumber>
    </recommendedName>
    <alternativeName>
        <fullName evidence="13">Cell division protein FtsW</fullName>
    </alternativeName>
    <alternativeName>
        <fullName evidence="10">Cell wall polymerase</fullName>
    </alternativeName>
    <alternativeName>
        <fullName evidence="9">Peptidoglycan polymerase</fullName>
    </alternativeName>
</protein>
<keyword evidence="4" id="KW-0812">Transmembrane</keyword>
<gene>
    <name evidence="16" type="ORF">JCM19294_1594</name>
</gene>
<dbReference type="GO" id="GO:0009252">
    <property type="term" value="P:peptidoglycan biosynthetic process"/>
    <property type="evidence" value="ECO:0007669"/>
    <property type="project" value="UniProtKB-KW"/>
</dbReference>
<dbReference type="GO" id="GO:0032153">
    <property type="term" value="C:cell division site"/>
    <property type="evidence" value="ECO:0007669"/>
    <property type="project" value="TreeGrafter"/>
</dbReference>
<dbReference type="Pfam" id="PF01098">
    <property type="entry name" value="FTSW_RODA_SPOVE"/>
    <property type="match status" value="1"/>
</dbReference>
<evidence type="ECO:0000256" key="9">
    <source>
        <dbReference type="ARBA" id="ARBA00032370"/>
    </source>
</evidence>
<evidence type="ECO:0000256" key="13">
    <source>
        <dbReference type="ARBA" id="ARBA00041418"/>
    </source>
</evidence>
<keyword evidence="8" id="KW-0472">Membrane</keyword>
<evidence type="ECO:0000256" key="4">
    <source>
        <dbReference type="ARBA" id="ARBA00022692"/>
    </source>
</evidence>
<evidence type="ECO:0000256" key="14">
    <source>
        <dbReference type="ARBA" id="ARBA00044770"/>
    </source>
</evidence>
<dbReference type="Proteomes" id="UP000029221">
    <property type="component" value="Unassembled WGS sequence"/>
</dbReference>